<dbReference type="FunFam" id="3.30.200.20:FF:000121">
    <property type="entry name" value="Ribosomal protein S6 kinase"/>
    <property type="match status" value="1"/>
</dbReference>
<keyword evidence="7" id="KW-0677">Repeat</keyword>
<evidence type="ECO:0000256" key="5">
    <source>
        <dbReference type="ARBA" id="ARBA00022553"/>
    </source>
</evidence>
<evidence type="ECO:0000256" key="3">
    <source>
        <dbReference type="ARBA" id="ARBA00012513"/>
    </source>
</evidence>
<dbReference type="InterPro" id="IPR017892">
    <property type="entry name" value="Pkinase_C"/>
</dbReference>
<evidence type="ECO:0000256" key="9">
    <source>
        <dbReference type="ARBA" id="ARBA00022777"/>
    </source>
</evidence>
<feature type="active site" description="Proton acceptor" evidence="13">
    <location>
        <position position="524"/>
    </location>
</feature>
<dbReference type="InterPro" id="IPR041906">
    <property type="entry name" value="RSK_N"/>
</dbReference>
<evidence type="ECO:0000256" key="15">
    <source>
        <dbReference type="PROSITE-ProRule" id="PRU10141"/>
    </source>
</evidence>
<dbReference type="PROSITE" id="PS00107">
    <property type="entry name" value="PROTEIN_KINASE_ATP"/>
    <property type="match status" value="2"/>
</dbReference>
<feature type="binding site" evidence="14 15">
    <location>
        <position position="436"/>
    </location>
    <ligand>
        <name>ATP</name>
        <dbReference type="ChEBI" id="CHEBI:30616"/>
    </ligand>
</feature>
<dbReference type="GO" id="GO:0035556">
    <property type="term" value="P:intracellular signal transduction"/>
    <property type="evidence" value="ECO:0007669"/>
    <property type="project" value="InterPro"/>
</dbReference>
<feature type="domain" description="AGC-kinase C-terminal" evidence="17">
    <location>
        <begin position="314"/>
        <end position="383"/>
    </location>
</feature>
<evidence type="ECO:0000259" key="17">
    <source>
        <dbReference type="PROSITE" id="PS51285"/>
    </source>
</evidence>
<feature type="binding site" evidence="14 15">
    <location>
        <position position="86"/>
    </location>
    <ligand>
        <name>ATP</name>
        <dbReference type="ChEBI" id="CHEBI:30616"/>
    </ligand>
</feature>
<evidence type="ECO:0000259" key="16">
    <source>
        <dbReference type="PROSITE" id="PS50011"/>
    </source>
</evidence>
<feature type="domain" description="Protein kinase" evidence="16">
    <location>
        <begin position="54"/>
        <end position="313"/>
    </location>
</feature>
<keyword evidence="19" id="KW-1185">Reference proteome</keyword>
<dbReference type="InterPro" id="IPR000961">
    <property type="entry name" value="AGC-kinase_C"/>
</dbReference>
<dbReference type="InterPro" id="IPR017441">
    <property type="entry name" value="Protein_kinase_ATP_BS"/>
</dbReference>
<sequence length="673" mass="76396">MAIGSAASEETHHVLEDSLGEDDNLSCQDEVPVKEISITHHVKEGSEKADPRQFELRKVLGQGSFGKVFLVKKITGPDAGQLYAMKVLKKATLKVRDRVRTKMERDILVEVNHPFIVKLHYAFQTEGKLYLILDFLRGGDLFTRLSKEVMFTEEDVKFYLAELALALDHLHGLGIIYRDLKPENILLDEDGHIKLTDFGLSKESIDHENKAYSFCGTVEYMAPEVVNRRGHTHSADWWSYGVLMFEMLTGTLPFQGKDRKETMTMILKAKLGMPQFLSAEAQSLLRNLFKRNPSNRLGAGPDGVEEIKRHQFYSSIDWNKLFRREIQPPFKPASGRPDDTFYFDPEFTAKTPKDSPGVPPSANAHQLFRGFSFVAISSEEDTQPLQSNMSNIVQQLHRNTTQFSDSYEVREDIGVGSYSICKRCIQKSTGMEYAVKIINKAKRDPTEEVEILLRYGQHPNIITLKDVYDDGRSVYLVTELLKGGELLDKILRQKFFSEREASAVLYTITKTVEYLHIQGVVHRDLKPSNILYVDESGNPESIRICDFGFAKQLRAENGLLMTPCYTANFVAPEVHSIYSGQDRQWEDLVSKMLHVDPHQRLTAAQVLRHPWIIHKDQLPKYQLNRQDAPHLVKGAMAATYSALNRNVPPVLEPVGCSILAQRRGVKKVTSTAL</sequence>
<proteinExistence type="inferred from homology"/>
<evidence type="ECO:0000256" key="10">
    <source>
        <dbReference type="ARBA" id="ARBA00022840"/>
    </source>
</evidence>
<dbReference type="SMART" id="SM00133">
    <property type="entry name" value="S_TK_X"/>
    <property type="match status" value="1"/>
</dbReference>
<dbReference type="GO" id="GO:0004674">
    <property type="term" value="F:protein serine/threonine kinase activity"/>
    <property type="evidence" value="ECO:0007669"/>
    <property type="project" value="UniProtKB-KW"/>
</dbReference>
<feature type="active site" description="Proton acceptor" evidence="13">
    <location>
        <position position="179"/>
    </location>
</feature>
<evidence type="ECO:0000256" key="1">
    <source>
        <dbReference type="ARBA" id="ARBA00001946"/>
    </source>
</evidence>
<dbReference type="PROSITE" id="PS00108">
    <property type="entry name" value="PROTEIN_KINASE_ST"/>
    <property type="match status" value="2"/>
</dbReference>
<dbReference type="Pfam" id="PF00069">
    <property type="entry name" value="Pkinase"/>
    <property type="match status" value="2"/>
</dbReference>
<feature type="binding site" evidence="14">
    <location>
        <begin position="413"/>
        <end position="421"/>
    </location>
    <ligand>
        <name>ATP</name>
        <dbReference type="ChEBI" id="CHEBI:30616"/>
    </ligand>
</feature>
<comment type="catalytic activity">
    <reaction evidence="12">
        <text>L-seryl-[protein] + ATP = O-phospho-L-seryl-[protein] + ADP + H(+)</text>
        <dbReference type="Rhea" id="RHEA:17989"/>
        <dbReference type="Rhea" id="RHEA-COMP:9863"/>
        <dbReference type="Rhea" id="RHEA-COMP:11604"/>
        <dbReference type="ChEBI" id="CHEBI:15378"/>
        <dbReference type="ChEBI" id="CHEBI:29999"/>
        <dbReference type="ChEBI" id="CHEBI:30616"/>
        <dbReference type="ChEBI" id="CHEBI:83421"/>
        <dbReference type="ChEBI" id="CHEBI:456216"/>
        <dbReference type="EC" id="2.7.11.1"/>
    </reaction>
</comment>
<organism evidence="18 19">
    <name type="scientific">Pygocentrus nattereri</name>
    <name type="common">Red-bellied piranha</name>
    <dbReference type="NCBI Taxonomy" id="42514"/>
    <lineage>
        <taxon>Eukaryota</taxon>
        <taxon>Metazoa</taxon>
        <taxon>Chordata</taxon>
        <taxon>Craniata</taxon>
        <taxon>Vertebrata</taxon>
        <taxon>Euteleostomi</taxon>
        <taxon>Actinopterygii</taxon>
        <taxon>Neopterygii</taxon>
        <taxon>Teleostei</taxon>
        <taxon>Ostariophysi</taxon>
        <taxon>Characiformes</taxon>
        <taxon>Characoidei</taxon>
        <taxon>Pygocentrus</taxon>
    </lineage>
</organism>
<feature type="binding site" evidence="14">
    <location>
        <begin position="60"/>
        <end position="68"/>
    </location>
    <ligand>
        <name>ATP</name>
        <dbReference type="ChEBI" id="CHEBI:30616"/>
    </ligand>
</feature>
<dbReference type="GO" id="GO:0000287">
    <property type="term" value="F:magnesium ion binding"/>
    <property type="evidence" value="ECO:0007669"/>
    <property type="project" value="InterPro"/>
</dbReference>
<keyword evidence="8 14" id="KW-0547">Nucleotide-binding</keyword>
<dbReference type="GO" id="GO:0005524">
    <property type="term" value="F:ATP binding"/>
    <property type="evidence" value="ECO:0007669"/>
    <property type="project" value="UniProtKB-UniRule"/>
</dbReference>
<evidence type="ECO:0000256" key="6">
    <source>
        <dbReference type="ARBA" id="ARBA00022679"/>
    </source>
</evidence>
<dbReference type="PROSITE" id="PS50011">
    <property type="entry name" value="PROTEIN_KINASE_DOM"/>
    <property type="match status" value="2"/>
</dbReference>
<evidence type="ECO:0000313" key="19">
    <source>
        <dbReference type="Proteomes" id="UP001501920"/>
    </source>
</evidence>
<evidence type="ECO:0000256" key="13">
    <source>
        <dbReference type="PIRSR" id="PIRSR000606-50"/>
    </source>
</evidence>
<feature type="domain" description="Protein kinase" evidence="16">
    <location>
        <begin position="407"/>
        <end position="673"/>
    </location>
</feature>
<dbReference type="SUPFAM" id="SSF56112">
    <property type="entry name" value="Protein kinase-like (PK-like)"/>
    <property type="match status" value="2"/>
</dbReference>
<dbReference type="CDD" id="cd05582">
    <property type="entry name" value="STKc_RSK_N"/>
    <property type="match status" value="1"/>
</dbReference>
<dbReference type="Gene3D" id="1.10.510.10">
    <property type="entry name" value="Transferase(Phosphotransferase) domain 1"/>
    <property type="match status" value="3"/>
</dbReference>
<dbReference type="PANTHER" id="PTHR24351">
    <property type="entry name" value="RIBOSOMAL PROTEIN S6 KINASE"/>
    <property type="match status" value="1"/>
</dbReference>
<accession>A0AAR2M466</accession>
<dbReference type="FunFam" id="1.10.510.10:FF:000010">
    <property type="entry name" value="Ribosomal protein S6 kinase"/>
    <property type="match status" value="1"/>
</dbReference>
<evidence type="ECO:0000256" key="11">
    <source>
        <dbReference type="ARBA" id="ARBA00047899"/>
    </source>
</evidence>
<comment type="cofactor">
    <cofactor evidence="1">
        <name>Mg(2+)</name>
        <dbReference type="ChEBI" id="CHEBI:18420"/>
    </cofactor>
</comment>
<keyword evidence="6" id="KW-0808">Transferase</keyword>
<dbReference type="EC" id="2.7.11.1" evidence="3"/>
<evidence type="ECO:0000256" key="8">
    <source>
        <dbReference type="ARBA" id="ARBA00022741"/>
    </source>
</evidence>
<evidence type="ECO:0000313" key="18">
    <source>
        <dbReference type="Ensembl" id="ENSPNAP00000081882.1"/>
    </source>
</evidence>
<dbReference type="InterPro" id="IPR011009">
    <property type="entry name" value="Kinase-like_dom_sf"/>
</dbReference>
<dbReference type="Pfam" id="PF00433">
    <property type="entry name" value="Pkinase_C"/>
    <property type="match status" value="1"/>
</dbReference>
<dbReference type="FunFam" id="3.30.200.20:FF:000013">
    <property type="entry name" value="Ribosomal protein S6 kinase"/>
    <property type="match status" value="1"/>
</dbReference>
<keyword evidence="9" id="KW-0418">Kinase</keyword>
<dbReference type="AlphaFoldDB" id="A0AAR2M466"/>
<evidence type="ECO:0000256" key="14">
    <source>
        <dbReference type="PIRSR" id="PIRSR000606-51"/>
    </source>
</evidence>
<protein>
    <recommendedName>
        <fullName evidence="3">non-specific serine/threonine protein kinase</fullName>
        <ecNumber evidence="3">2.7.11.1</ecNumber>
    </recommendedName>
</protein>
<dbReference type="InterPro" id="IPR008271">
    <property type="entry name" value="Ser/Thr_kinase_AS"/>
</dbReference>
<dbReference type="GeneTree" id="ENSGT00940000159370"/>
<evidence type="ECO:0000256" key="2">
    <source>
        <dbReference type="ARBA" id="ARBA00009804"/>
    </source>
</evidence>
<dbReference type="PIRSF" id="PIRSF000606">
    <property type="entry name" value="Ribsml_S6_kin_2"/>
    <property type="match status" value="1"/>
</dbReference>
<reference evidence="18" key="2">
    <citation type="submission" date="2025-08" db="UniProtKB">
        <authorList>
            <consortium name="Ensembl"/>
        </authorList>
    </citation>
    <scope>IDENTIFICATION</scope>
</reference>
<reference evidence="18" key="3">
    <citation type="submission" date="2025-09" db="UniProtKB">
        <authorList>
            <consortium name="Ensembl"/>
        </authorList>
    </citation>
    <scope>IDENTIFICATION</scope>
</reference>
<dbReference type="Gene3D" id="3.30.200.20">
    <property type="entry name" value="Phosphorylase Kinase, domain 1"/>
    <property type="match status" value="2"/>
</dbReference>
<dbReference type="SMART" id="SM00220">
    <property type="entry name" value="S_TKc"/>
    <property type="match status" value="2"/>
</dbReference>
<evidence type="ECO:0000256" key="12">
    <source>
        <dbReference type="ARBA" id="ARBA00048679"/>
    </source>
</evidence>
<keyword evidence="4" id="KW-0723">Serine/threonine-protein kinase</keyword>
<evidence type="ECO:0000256" key="4">
    <source>
        <dbReference type="ARBA" id="ARBA00022527"/>
    </source>
</evidence>
<dbReference type="PROSITE" id="PS51285">
    <property type="entry name" value="AGC_KINASE_CTER"/>
    <property type="match status" value="1"/>
</dbReference>
<comment type="catalytic activity">
    <reaction evidence="11">
        <text>L-threonyl-[protein] + ATP = O-phospho-L-threonyl-[protein] + ADP + H(+)</text>
        <dbReference type="Rhea" id="RHEA:46608"/>
        <dbReference type="Rhea" id="RHEA-COMP:11060"/>
        <dbReference type="Rhea" id="RHEA-COMP:11605"/>
        <dbReference type="ChEBI" id="CHEBI:15378"/>
        <dbReference type="ChEBI" id="CHEBI:30013"/>
        <dbReference type="ChEBI" id="CHEBI:30616"/>
        <dbReference type="ChEBI" id="CHEBI:61977"/>
        <dbReference type="ChEBI" id="CHEBI:456216"/>
        <dbReference type="EC" id="2.7.11.1"/>
    </reaction>
</comment>
<dbReference type="Ensembl" id="ENSPNAT00000061005.1">
    <property type="protein sequence ID" value="ENSPNAP00000081882.1"/>
    <property type="gene ID" value="ENSPNAG00000021313.2"/>
</dbReference>
<keyword evidence="10 14" id="KW-0067">ATP-binding</keyword>
<dbReference type="InterPro" id="IPR000719">
    <property type="entry name" value="Prot_kinase_dom"/>
</dbReference>
<dbReference type="Proteomes" id="UP001501920">
    <property type="component" value="Chromosome 24"/>
</dbReference>
<dbReference type="InterPro" id="IPR016239">
    <property type="entry name" value="Ribosomal_S6_kinase_II"/>
</dbReference>
<name>A0AAR2M466_PYGNA</name>
<evidence type="ECO:0000256" key="7">
    <source>
        <dbReference type="ARBA" id="ARBA00022737"/>
    </source>
</evidence>
<keyword evidence="5" id="KW-0597">Phosphoprotein</keyword>
<reference evidence="18 19" key="1">
    <citation type="submission" date="2020-10" db="EMBL/GenBank/DDBJ databases">
        <title>Pygocentrus nattereri (red-bellied piranha) genome, fPygNat1, primary haplotype.</title>
        <authorList>
            <person name="Myers G."/>
            <person name="Meyer A."/>
            <person name="Karagic N."/>
            <person name="Pippel M."/>
            <person name="Winkler S."/>
            <person name="Tracey A."/>
            <person name="Wood J."/>
            <person name="Formenti G."/>
            <person name="Howe K."/>
            <person name="Fedrigo O."/>
            <person name="Jarvis E.D."/>
        </authorList>
    </citation>
    <scope>NUCLEOTIDE SEQUENCE [LARGE SCALE GENOMIC DNA]</scope>
</reference>
<comment type="similarity">
    <text evidence="2">Belongs to the protein kinase superfamily. AGC Ser/Thr protein kinase family. S6 kinase subfamily.</text>
</comment>